<dbReference type="AlphaFoldDB" id="A0A9N9ULF4"/>
<keyword evidence="3" id="KW-1185">Reference proteome</keyword>
<dbReference type="Proteomes" id="UP000754883">
    <property type="component" value="Unassembled WGS sequence"/>
</dbReference>
<protein>
    <submittedName>
        <fullName evidence="2">Uncharacterized protein</fullName>
    </submittedName>
</protein>
<organism evidence="2 3">
    <name type="scientific">Clonostachys byssicola</name>
    <dbReference type="NCBI Taxonomy" id="160290"/>
    <lineage>
        <taxon>Eukaryota</taxon>
        <taxon>Fungi</taxon>
        <taxon>Dikarya</taxon>
        <taxon>Ascomycota</taxon>
        <taxon>Pezizomycotina</taxon>
        <taxon>Sordariomycetes</taxon>
        <taxon>Hypocreomycetidae</taxon>
        <taxon>Hypocreales</taxon>
        <taxon>Bionectriaceae</taxon>
        <taxon>Clonostachys</taxon>
    </lineage>
</organism>
<feature type="region of interest" description="Disordered" evidence="1">
    <location>
        <begin position="160"/>
        <end position="182"/>
    </location>
</feature>
<accession>A0A9N9ULF4</accession>
<evidence type="ECO:0000313" key="3">
    <source>
        <dbReference type="Proteomes" id="UP000754883"/>
    </source>
</evidence>
<gene>
    <name evidence="2" type="ORF">CBYS24578_00010762</name>
</gene>
<dbReference type="OrthoDB" id="10336195at2759"/>
<proteinExistence type="predicted"/>
<dbReference type="EMBL" id="CABFNO020001496">
    <property type="protein sequence ID" value="CAG9992538.1"/>
    <property type="molecule type" value="Genomic_DNA"/>
</dbReference>
<comment type="caution">
    <text evidence="2">The sequence shown here is derived from an EMBL/GenBank/DDBJ whole genome shotgun (WGS) entry which is preliminary data.</text>
</comment>
<name>A0A9N9ULF4_9HYPO</name>
<evidence type="ECO:0000313" key="2">
    <source>
        <dbReference type="EMBL" id="CAG9992538.1"/>
    </source>
</evidence>
<reference evidence="2" key="1">
    <citation type="submission" date="2021-10" db="EMBL/GenBank/DDBJ databases">
        <authorList>
            <person name="Piombo E."/>
        </authorList>
    </citation>
    <scope>NUCLEOTIDE SEQUENCE</scope>
</reference>
<feature type="compositionally biased region" description="Basic and acidic residues" evidence="1">
    <location>
        <begin position="170"/>
        <end position="182"/>
    </location>
</feature>
<sequence>MLCPSTTRPLFILQIASVSLEGLIDRHTLGNVLLGLIVSRSELGEQLKDLLHPIPGDDNDAVDGITHSQVPWRHSSAVYVERDLSSPGSCALQLGEVANPPGDDYALGPEDLDPEGHDTTADGVGLGWRLLEDDEGVRLGEICPVDILGDVRIREVGGAGGGSGALWSEQDCRHGGDSDYRR</sequence>
<evidence type="ECO:0000256" key="1">
    <source>
        <dbReference type="SAM" id="MobiDB-lite"/>
    </source>
</evidence>